<sequence length="191" mass="19918">MKKWFKLLAAVGLAALTLAGCGNGKDESSDPQAGASPTPPVVQATPQPEQKAKAVKVNAPDGLNIRSKASTDSDILGLAEDGSLLPLLLEEEQDGWYQVEYEGSPAYVSAEFAQVQEITMTEYNALRKGETSTDPAGPPPQAGDTDSSSSETSSQETSSQETPSSQTEETSSSQSEGQSSSTASVDQEDGE</sequence>
<accession>A0A9D1YDP5</accession>
<dbReference type="EMBL" id="DXDU01000126">
    <property type="protein sequence ID" value="HIY27062.1"/>
    <property type="molecule type" value="Genomic_DNA"/>
</dbReference>
<dbReference type="Proteomes" id="UP000823915">
    <property type="component" value="Unassembled WGS sequence"/>
</dbReference>
<dbReference type="AlphaFoldDB" id="A0A9D1YDP5"/>
<dbReference type="SMART" id="SM00287">
    <property type="entry name" value="SH3b"/>
    <property type="match status" value="1"/>
</dbReference>
<feature type="domain" description="SH3b" evidence="3">
    <location>
        <begin position="52"/>
        <end position="117"/>
    </location>
</feature>
<dbReference type="InterPro" id="IPR003646">
    <property type="entry name" value="SH3-like_bac-type"/>
</dbReference>
<feature type="compositionally biased region" description="Low complexity" evidence="1">
    <location>
        <begin position="147"/>
        <end position="184"/>
    </location>
</feature>
<evidence type="ECO:0000313" key="4">
    <source>
        <dbReference type="EMBL" id="HIY27062.1"/>
    </source>
</evidence>
<feature type="signal peptide" evidence="2">
    <location>
        <begin position="1"/>
        <end position="24"/>
    </location>
</feature>
<feature type="region of interest" description="Disordered" evidence="1">
    <location>
        <begin position="21"/>
        <end position="52"/>
    </location>
</feature>
<organism evidence="4 5">
    <name type="scientific">Candidatus Acutalibacter pullistercoris</name>
    <dbReference type="NCBI Taxonomy" id="2838418"/>
    <lineage>
        <taxon>Bacteria</taxon>
        <taxon>Bacillati</taxon>
        <taxon>Bacillota</taxon>
        <taxon>Clostridia</taxon>
        <taxon>Eubacteriales</taxon>
        <taxon>Acutalibacteraceae</taxon>
        <taxon>Acutalibacter</taxon>
    </lineage>
</organism>
<evidence type="ECO:0000256" key="1">
    <source>
        <dbReference type="SAM" id="MobiDB-lite"/>
    </source>
</evidence>
<dbReference type="PROSITE" id="PS51781">
    <property type="entry name" value="SH3B"/>
    <property type="match status" value="1"/>
</dbReference>
<dbReference type="Gene3D" id="2.30.30.40">
    <property type="entry name" value="SH3 Domains"/>
    <property type="match status" value="1"/>
</dbReference>
<reference evidence="4" key="1">
    <citation type="journal article" date="2021" name="PeerJ">
        <title>Extensive microbial diversity within the chicken gut microbiome revealed by metagenomics and culture.</title>
        <authorList>
            <person name="Gilroy R."/>
            <person name="Ravi A."/>
            <person name="Getino M."/>
            <person name="Pursley I."/>
            <person name="Horton D.L."/>
            <person name="Alikhan N.F."/>
            <person name="Baker D."/>
            <person name="Gharbi K."/>
            <person name="Hall N."/>
            <person name="Watson M."/>
            <person name="Adriaenssens E.M."/>
            <person name="Foster-Nyarko E."/>
            <person name="Jarju S."/>
            <person name="Secka A."/>
            <person name="Antonio M."/>
            <person name="Oren A."/>
            <person name="Chaudhuri R.R."/>
            <person name="La Ragione R."/>
            <person name="Hildebrand F."/>
            <person name="Pallen M.J."/>
        </authorList>
    </citation>
    <scope>NUCLEOTIDE SEQUENCE</scope>
    <source>
        <strain evidence="4">1282</strain>
    </source>
</reference>
<evidence type="ECO:0000259" key="3">
    <source>
        <dbReference type="PROSITE" id="PS51781"/>
    </source>
</evidence>
<dbReference type="Pfam" id="PF08239">
    <property type="entry name" value="SH3_3"/>
    <property type="match status" value="1"/>
</dbReference>
<dbReference type="PROSITE" id="PS51257">
    <property type="entry name" value="PROKAR_LIPOPROTEIN"/>
    <property type="match status" value="1"/>
</dbReference>
<proteinExistence type="predicted"/>
<gene>
    <name evidence="4" type="ORF">H9838_07840</name>
</gene>
<comment type="caution">
    <text evidence="4">The sequence shown here is derived from an EMBL/GenBank/DDBJ whole genome shotgun (WGS) entry which is preliminary data.</text>
</comment>
<protein>
    <submittedName>
        <fullName evidence="4">SH3 domain-containing protein</fullName>
    </submittedName>
</protein>
<reference evidence="4" key="2">
    <citation type="submission" date="2021-04" db="EMBL/GenBank/DDBJ databases">
        <authorList>
            <person name="Gilroy R."/>
        </authorList>
    </citation>
    <scope>NUCLEOTIDE SEQUENCE</scope>
    <source>
        <strain evidence="4">1282</strain>
    </source>
</reference>
<feature type="region of interest" description="Disordered" evidence="1">
    <location>
        <begin position="123"/>
        <end position="191"/>
    </location>
</feature>
<evidence type="ECO:0000256" key="2">
    <source>
        <dbReference type="SAM" id="SignalP"/>
    </source>
</evidence>
<feature type="chain" id="PRO_5038978969" evidence="2">
    <location>
        <begin position="25"/>
        <end position="191"/>
    </location>
</feature>
<name>A0A9D1YDP5_9FIRM</name>
<evidence type="ECO:0000313" key="5">
    <source>
        <dbReference type="Proteomes" id="UP000823915"/>
    </source>
</evidence>
<keyword evidence="2" id="KW-0732">Signal</keyword>